<proteinExistence type="predicted"/>
<evidence type="ECO:0000313" key="3">
    <source>
        <dbReference type="Proteomes" id="UP000507470"/>
    </source>
</evidence>
<protein>
    <recommendedName>
        <fullName evidence="1">Integrase catalytic domain-containing protein</fullName>
    </recommendedName>
</protein>
<name>A0A6J8ECH1_MYTCO</name>
<dbReference type="PANTHER" id="PTHR37984">
    <property type="entry name" value="PROTEIN CBG26694"/>
    <property type="match status" value="1"/>
</dbReference>
<evidence type="ECO:0000313" key="2">
    <source>
        <dbReference type="EMBL" id="CAC5417676.1"/>
    </source>
</evidence>
<sequence>MKLRHMMVHSLEYDQEHPIVASLNEQKLQDLSEIAKLQRQCSELSDLSKFLETGKLPDEEMKAKTVYFDKDSYRLGQHGDLIHQWWPRTKGVPRAENMIEQLVLPKILREDALLSYHDCKTGGGHTGIKKTYAALHLKHHTSSYHPQSNSTCERMNSTIAQTLRTYCDKNQTNWADLLPSIMMAIRMSPNTESTGFSPYHMVFGKEMNIPFDISVLPKENLSKSAKQHLHELIDHLKVVKKISTQNVQVAQEKSKQNYDKKAKEPDFSVGDRDLLQGMKVPKGLSKKLQAKWVCPFYITDEGKNNTYQLRRASNHKIVSLEFMLTE</sequence>
<evidence type="ECO:0000259" key="1">
    <source>
        <dbReference type="PROSITE" id="PS50994"/>
    </source>
</evidence>
<keyword evidence="3" id="KW-1185">Reference proteome</keyword>
<dbReference type="GO" id="GO:0015074">
    <property type="term" value="P:DNA integration"/>
    <property type="evidence" value="ECO:0007669"/>
    <property type="project" value="InterPro"/>
</dbReference>
<dbReference type="InterPro" id="IPR050951">
    <property type="entry name" value="Retrovirus_Pol_polyprotein"/>
</dbReference>
<dbReference type="InterPro" id="IPR036397">
    <property type="entry name" value="RNaseH_sf"/>
</dbReference>
<dbReference type="OrthoDB" id="6149191at2759"/>
<dbReference type="AlphaFoldDB" id="A0A6J8ECH1"/>
<reference evidence="2 3" key="1">
    <citation type="submission" date="2020-06" db="EMBL/GenBank/DDBJ databases">
        <authorList>
            <person name="Li R."/>
            <person name="Bekaert M."/>
        </authorList>
    </citation>
    <scope>NUCLEOTIDE SEQUENCE [LARGE SCALE GENOMIC DNA]</scope>
    <source>
        <strain evidence="3">wild</strain>
    </source>
</reference>
<accession>A0A6J8ECH1</accession>
<dbReference type="Gene3D" id="3.30.420.10">
    <property type="entry name" value="Ribonuclease H-like superfamily/Ribonuclease H"/>
    <property type="match status" value="1"/>
</dbReference>
<feature type="domain" description="Integrase catalytic" evidence="1">
    <location>
        <begin position="105"/>
        <end position="206"/>
    </location>
</feature>
<organism evidence="2 3">
    <name type="scientific">Mytilus coruscus</name>
    <name type="common">Sea mussel</name>
    <dbReference type="NCBI Taxonomy" id="42192"/>
    <lineage>
        <taxon>Eukaryota</taxon>
        <taxon>Metazoa</taxon>
        <taxon>Spiralia</taxon>
        <taxon>Lophotrochozoa</taxon>
        <taxon>Mollusca</taxon>
        <taxon>Bivalvia</taxon>
        <taxon>Autobranchia</taxon>
        <taxon>Pteriomorphia</taxon>
        <taxon>Mytilida</taxon>
        <taxon>Mytiloidea</taxon>
        <taxon>Mytilidae</taxon>
        <taxon>Mytilinae</taxon>
        <taxon>Mytilus</taxon>
    </lineage>
</organism>
<dbReference type="SUPFAM" id="SSF53098">
    <property type="entry name" value="Ribonuclease H-like"/>
    <property type="match status" value="1"/>
</dbReference>
<dbReference type="PANTHER" id="PTHR37984:SF5">
    <property type="entry name" value="PROTEIN NYNRIN-LIKE"/>
    <property type="match status" value="1"/>
</dbReference>
<dbReference type="EMBL" id="CACVKT020008787">
    <property type="protein sequence ID" value="CAC5417676.1"/>
    <property type="molecule type" value="Genomic_DNA"/>
</dbReference>
<gene>
    <name evidence="2" type="ORF">MCOR_50165</name>
</gene>
<dbReference type="Proteomes" id="UP000507470">
    <property type="component" value="Unassembled WGS sequence"/>
</dbReference>
<dbReference type="PROSITE" id="PS50994">
    <property type="entry name" value="INTEGRASE"/>
    <property type="match status" value="1"/>
</dbReference>
<dbReference type="InterPro" id="IPR012337">
    <property type="entry name" value="RNaseH-like_sf"/>
</dbReference>
<dbReference type="InterPro" id="IPR001584">
    <property type="entry name" value="Integrase_cat-core"/>
</dbReference>
<dbReference type="GO" id="GO:0003676">
    <property type="term" value="F:nucleic acid binding"/>
    <property type="evidence" value="ECO:0007669"/>
    <property type="project" value="InterPro"/>
</dbReference>